<evidence type="ECO:0000256" key="4">
    <source>
        <dbReference type="ARBA" id="ARBA00022475"/>
    </source>
</evidence>
<dbReference type="InterPro" id="IPR001851">
    <property type="entry name" value="ABC_transp_permease"/>
</dbReference>
<evidence type="ECO:0000256" key="6">
    <source>
        <dbReference type="ARBA" id="ARBA00022692"/>
    </source>
</evidence>
<comment type="function">
    <text evidence="9">Part of the ABC transporter complex LsrABCD involved in autoinducer 2 (AI-2) import. Probably responsible for the translocation of the substrate across the membrane.</text>
</comment>
<dbReference type="RefSeq" id="WP_044425653.1">
    <property type="nucleotide sequence ID" value="NZ_BJYZ01000002.1"/>
</dbReference>
<feature type="transmembrane region" description="Helical" evidence="11">
    <location>
        <begin position="243"/>
        <end position="262"/>
    </location>
</feature>
<dbReference type="OrthoDB" id="192433at2"/>
<organism evidence="12 13">
    <name type="scientific">Skermanella aerolata</name>
    <dbReference type="NCBI Taxonomy" id="393310"/>
    <lineage>
        <taxon>Bacteria</taxon>
        <taxon>Pseudomonadati</taxon>
        <taxon>Pseudomonadota</taxon>
        <taxon>Alphaproteobacteria</taxon>
        <taxon>Rhodospirillales</taxon>
        <taxon>Azospirillaceae</taxon>
        <taxon>Skermanella</taxon>
    </lineage>
</organism>
<dbReference type="AlphaFoldDB" id="A0A512DI54"/>
<reference evidence="12 13" key="1">
    <citation type="submission" date="2019-07" db="EMBL/GenBank/DDBJ databases">
        <title>Whole genome shotgun sequence of Skermanella aerolata NBRC 106429.</title>
        <authorList>
            <person name="Hosoyama A."/>
            <person name="Uohara A."/>
            <person name="Ohji S."/>
            <person name="Ichikawa N."/>
        </authorList>
    </citation>
    <scope>NUCLEOTIDE SEQUENCE [LARGE SCALE GENOMIC DNA]</scope>
    <source>
        <strain evidence="12 13">NBRC 106429</strain>
    </source>
</reference>
<keyword evidence="5" id="KW-0997">Cell inner membrane</keyword>
<dbReference type="Proteomes" id="UP000321523">
    <property type="component" value="Unassembled WGS sequence"/>
</dbReference>
<name>A0A512DI54_9PROT</name>
<evidence type="ECO:0000313" key="13">
    <source>
        <dbReference type="Proteomes" id="UP000321523"/>
    </source>
</evidence>
<evidence type="ECO:0000256" key="3">
    <source>
        <dbReference type="ARBA" id="ARBA00022448"/>
    </source>
</evidence>
<evidence type="ECO:0000256" key="5">
    <source>
        <dbReference type="ARBA" id="ARBA00022519"/>
    </source>
</evidence>
<keyword evidence="7 11" id="KW-1133">Transmembrane helix</keyword>
<keyword evidence="13" id="KW-1185">Reference proteome</keyword>
<sequence length="340" mass="35602">MDLTALARRREVVLLVLIALLLAAVGARAPVFLTPASLGDVLTDTAILLMLACGQMAVILTRGIDLSVASNMAFTGMCTALLSKYHPELPIAVTLALAPLIGFCLGAVNGALIAWVKIPPIVVTLGTLSAYRGMIFILSGGASVVTHEFSRPYLDFPRQSLFGVSALLWIALVVCAGMAVFLNFSRTGRSLYAVGGNPLAARYVGIGIERCQFLVYCLSGAIAGLCGYLWVSRYAIAFTEVAFGYELTVIAACVIGGVSVAGGIGSVSGCLLGGLFLGIIGNALPVIQVSPFWQMAISGFVILCAVIVNSRSEARKGKLILRETEPPVPAPLQVRPETPS</sequence>
<evidence type="ECO:0000313" key="12">
    <source>
        <dbReference type="EMBL" id="GEO36169.1"/>
    </source>
</evidence>
<comment type="subcellular location">
    <subcellularLocation>
        <location evidence="1">Cell membrane</location>
        <topology evidence="1">Multi-pass membrane protein</topology>
    </subcellularLocation>
</comment>
<evidence type="ECO:0000256" key="7">
    <source>
        <dbReference type="ARBA" id="ARBA00022989"/>
    </source>
</evidence>
<feature type="transmembrane region" description="Helical" evidence="11">
    <location>
        <begin position="121"/>
        <end position="141"/>
    </location>
</feature>
<evidence type="ECO:0000256" key="1">
    <source>
        <dbReference type="ARBA" id="ARBA00004651"/>
    </source>
</evidence>
<evidence type="ECO:0000256" key="2">
    <source>
        <dbReference type="ARBA" id="ARBA00011262"/>
    </source>
</evidence>
<evidence type="ECO:0000256" key="9">
    <source>
        <dbReference type="ARBA" id="ARBA00025439"/>
    </source>
</evidence>
<protein>
    <recommendedName>
        <fullName evidence="10">Autoinducer 2 import system permease protein LsrC</fullName>
    </recommendedName>
</protein>
<dbReference type="CDD" id="cd06579">
    <property type="entry name" value="TM_PBP1_transp_AraH_like"/>
    <property type="match status" value="1"/>
</dbReference>
<feature type="transmembrane region" description="Helical" evidence="11">
    <location>
        <begin position="91"/>
        <end position="114"/>
    </location>
</feature>
<keyword evidence="8 11" id="KW-0472">Membrane</keyword>
<evidence type="ECO:0000256" key="10">
    <source>
        <dbReference type="ARBA" id="ARBA00039382"/>
    </source>
</evidence>
<feature type="transmembrane region" description="Helical" evidence="11">
    <location>
        <begin position="161"/>
        <end position="182"/>
    </location>
</feature>
<dbReference type="EMBL" id="BJYZ01000002">
    <property type="protein sequence ID" value="GEO36169.1"/>
    <property type="molecule type" value="Genomic_DNA"/>
</dbReference>
<feature type="transmembrane region" description="Helical" evidence="11">
    <location>
        <begin position="293"/>
        <end position="310"/>
    </location>
</feature>
<keyword evidence="3" id="KW-0813">Transport</keyword>
<feature type="transmembrane region" description="Helical" evidence="11">
    <location>
        <begin position="213"/>
        <end position="231"/>
    </location>
</feature>
<accession>A0A512DI54</accession>
<dbReference type="PANTHER" id="PTHR32196:SF29">
    <property type="entry name" value="AUTOINDUCER 2 IMPORT SYSTEM PERMEASE PROTEIN LSRC"/>
    <property type="match status" value="1"/>
</dbReference>
<feature type="transmembrane region" description="Helical" evidence="11">
    <location>
        <begin position="269"/>
        <end position="287"/>
    </location>
</feature>
<dbReference type="GO" id="GO:0005886">
    <property type="term" value="C:plasma membrane"/>
    <property type="evidence" value="ECO:0007669"/>
    <property type="project" value="UniProtKB-SubCell"/>
</dbReference>
<evidence type="ECO:0000256" key="8">
    <source>
        <dbReference type="ARBA" id="ARBA00023136"/>
    </source>
</evidence>
<gene>
    <name evidence="12" type="ORF">SAE02_03170</name>
</gene>
<comment type="subunit">
    <text evidence="2">The complex is composed of two ATP-binding proteins (LsrA), two transmembrane proteins (LsrC and LsrD) and a solute-binding protein (LsrB).</text>
</comment>
<dbReference type="PANTHER" id="PTHR32196">
    <property type="entry name" value="ABC TRANSPORTER PERMEASE PROTEIN YPHD-RELATED-RELATED"/>
    <property type="match status" value="1"/>
</dbReference>
<evidence type="ECO:0000256" key="11">
    <source>
        <dbReference type="SAM" id="Phobius"/>
    </source>
</evidence>
<keyword evidence="6 11" id="KW-0812">Transmembrane</keyword>
<dbReference type="Pfam" id="PF02653">
    <property type="entry name" value="BPD_transp_2"/>
    <property type="match status" value="1"/>
</dbReference>
<comment type="caution">
    <text evidence="12">The sequence shown here is derived from an EMBL/GenBank/DDBJ whole genome shotgun (WGS) entry which is preliminary data.</text>
</comment>
<keyword evidence="4" id="KW-1003">Cell membrane</keyword>
<proteinExistence type="predicted"/>
<dbReference type="GO" id="GO:0022857">
    <property type="term" value="F:transmembrane transporter activity"/>
    <property type="evidence" value="ECO:0007669"/>
    <property type="project" value="InterPro"/>
</dbReference>